<accession>A0AAN6G3P2</accession>
<comment type="caution">
    <text evidence="2">The sequence shown here is derived from an EMBL/GenBank/DDBJ whole genome shotgun (WGS) entry which is preliminary data.</text>
</comment>
<dbReference type="Proteomes" id="UP001176521">
    <property type="component" value="Unassembled WGS sequence"/>
</dbReference>
<feature type="compositionally biased region" description="Low complexity" evidence="1">
    <location>
        <begin position="196"/>
        <end position="216"/>
    </location>
</feature>
<dbReference type="AlphaFoldDB" id="A0AAN6G3P2"/>
<reference evidence="2" key="1">
    <citation type="journal article" date="2023" name="PhytoFront">
        <title>Draft Genome Resources of Seven Strains of Tilletia horrida, Causal Agent of Kernel Smut of Rice.</title>
        <authorList>
            <person name="Khanal S."/>
            <person name="Antony Babu S."/>
            <person name="Zhou X.G."/>
        </authorList>
    </citation>
    <scope>NUCLEOTIDE SEQUENCE</scope>
    <source>
        <strain evidence="2">TX3</strain>
    </source>
</reference>
<proteinExistence type="predicted"/>
<organism evidence="2 3">
    <name type="scientific">Tilletia horrida</name>
    <dbReference type="NCBI Taxonomy" id="155126"/>
    <lineage>
        <taxon>Eukaryota</taxon>
        <taxon>Fungi</taxon>
        <taxon>Dikarya</taxon>
        <taxon>Basidiomycota</taxon>
        <taxon>Ustilaginomycotina</taxon>
        <taxon>Exobasidiomycetes</taxon>
        <taxon>Tilletiales</taxon>
        <taxon>Tilletiaceae</taxon>
        <taxon>Tilletia</taxon>
    </lineage>
</organism>
<feature type="region of interest" description="Disordered" evidence="1">
    <location>
        <begin position="313"/>
        <end position="368"/>
    </location>
</feature>
<evidence type="ECO:0000313" key="2">
    <source>
        <dbReference type="EMBL" id="KAK0519177.1"/>
    </source>
</evidence>
<evidence type="ECO:0000256" key="1">
    <source>
        <dbReference type="SAM" id="MobiDB-lite"/>
    </source>
</evidence>
<gene>
    <name evidence="2" type="ORF">OC842_007532</name>
</gene>
<protein>
    <submittedName>
        <fullName evidence="2">Uncharacterized protein</fullName>
    </submittedName>
</protein>
<feature type="compositionally biased region" description="Basic and acidic residues" evidence="1">
    <location>
        <begin position="34"/>
        <end position="46"/>
    </location>
</feature>
<feature type="compositionally biased region" description="Basic and acidic residues" evidence="1">
    <location>
        <begin position="96"/>
        <end position="107"/>
    </location>
</feature>
<sequence length="459" mass="47076">MLPPSLPLANKAGNADASGGVAVKPIGPYARRRALNERLAKRRAEEGTAGGEGQPSLLDQVAAIRARDGMSRTRAIVRDEADEAEDVDEEMEGDEGEGKDAEPEPAPKKGRKGKGKAAREPGAEPETEAEDTAPRRTLRLRKAKTPAAAALDKASGTDEEKAAARAKAKASAATDSTSAPAPAAKKTSAPEPPKIPAAALVPAASSSAAPSGTAQSLPKIKAKEDYFQVIIDGSARAGSSVSSLRQRTEKKFRQHGKGSTGGRFGLDDEDEDRVPAEELEKIKMPQILFPTGLNYCGGDSAAPTATAPAAAASSAAPATNPPFRAAATTPAAPKAPAADPPAGLAPPTDARPVTSLFGRLGERPASPDAPATIAAAAAVPASSSPEDGQLCLAYLEHDDIPARSGGSDRCVLCRRAHASSAPPKPNFQFTAPPAGTFLFVGAQVIYTSLATVHYLLCDT</sequence>
<keyword evidence="3" id="KW-1185">Reference proteome</keyword>
<feature type="region of interest" description="Disordered" evidence="1">
    <location>
        <begin position="237"/>
        <end position="273"/>
    </location>
</feature>
<feature type="compositionally biased region" description="Low complexity" evidence="1">
    <location>
        <begin position="145"/>
        <end position="154"/>
    </location>
</feature>
<name>A0AAN6G3P2_9BASI</name>
<feature type="region of interest" description="Disordered" evidence="1">
    <location>
        <begin position="1"/>
        <end position="216"/>
    </location>
</feature>
<dbReference type="EMBL" id="JAPDMQ010001062">
    <property type="protein sequence ID" value="KAK0519177.1"/>
    <property type="molecule type" value="Genomic_DNA"/>
</dbReference>
<feature type="compositionally biased region" description="Low complexity" evidence="1">
    <location>
        <begin position="313"/>
        <end position="350"/>
    </location>
</feature>
<feature type="compositionally biased region" description="Acidic residues" evidence="1">
    <location>
        <begin position="80"/>
        <end position="95"/>
    </location>
</feature>
<feature type="compositionally biased region" description="Low complexity" evidence="1">
    <location>
        <begin position="169"/>
        <end position="189"/>
    </location>
</feature>
<feature type="compositionally biased region" description="Basic and acidic residues" evidence="1">
    <location>
        <begin position="65"/>
        <end position="79"/>
    </location>
</feature>
<evidence type="ECO:0000313" key="3">
    <source>
        <dbReference type="Proteomes" id="UP001176521"/>
    </source>
</evidence>